<organism evidence="3 4">
    <name type="scientific">Macrosiphum euphorbiae</name>
    <name type="common">potato aphid</name>
    <dbReference type="NCBI Taxonomy" id="13131"/>
    <lineage>
        <taxon>Eukaryota</taxon>
        <taxon>Metazoa</taxon>
        <taxon>Ecdysozoa</taxon>
        <taxon>Arthropoda</taxon>
        <taxon>Hexapoda</taxon>
        <taxon>Insecta</taxon>
        <taxon>Pterygota</taxon>
        <taxon>Neoptera</taxon>
        <taxon>Paraneoptera</taxon>
        <taxon>Hemiptera</taxon>
        <taxon>Sternorrhyncha</taxon>
        <taxon>Aphidomorpha</taxon>
        <taxon>Aphidoidea</taxon>
        <taxon>Aphididae</taxon>
        <taxon>Macrosiphini</taxon>
        <taxon>Macrosiphum</taxon>
    </lineage>
</organism>
<proteinExistence type="predicted"/>
<dbReference type="Pfam" id="PF12596">
    <property type="entry name" value="Tnp_P_element_C"/>
    <property type="match status" value="1"/>
</dbReference>
<dbReference type="Proteomes" id="UP001160148">
    <property type="component" value="Unassembled WGS sequence"/>
</dbReference>
<name>A0AAV0Y6K2_9HEMI</name>
<evidence type="ECO:0000313" key="3">
    <source>
        <dbReference type="EMBL" id="CAI6375222.1"/>
    </source>
</evidence>
<evidence type="ECO:0000313" key="4">
    <source>
        <dbReference type="Proteomes" id="UP001160148"/>
    </source>
</evidence>
<feature type="region of interest" description="Disordered" evidence="1">
    <location>
        <begin position="117"/>
        <end position="149"/>
    </location>
</feature>
<protein>
    <recommendedName>
        <fullName evidence="2">Transposable element P transposase-like C-terminal domain-containing protein</fullName>
    </recommendedName>
</protein>
<gene>
    <name evidence="3" type="ORF">MEUPH1_LOCUS28749</name>
</gene>
<sequence length="262" mass="29873">MRCIGKQNLQLFQKALIMNINGTKLFLQILMENNLKYLLTSKINQDALENLFSQLRSRSGLNDPSPLNALHRLRMIILGKNPGIVSSSSNTTDQNQEEFLVAAAFKQVDFNIKGEFEIPEHQETMSNDSETDTASENESQVKESRNNSEMTNDAVEYLAGWVAKKHKLKFPEIGSITASKKSRATNDHDYLMPSWISHLSYGGLITPSKNFKVNIFRVERLFKKMTKQLIPKGSGVVKKLTDRIFIRTEIEQKYKPVIQSYV</sequence>
<evidence type="ECO:0000256" key="1">
    <source>
        <dbReference type="SAM" id="MobiDB-lite"/>
    </source>
</evidence>
<evidence type="ECO:0000259" key="2">
    <source>
        <dbReference type="Pfam" id="PF12596"/>
    </source>
</evidence>
<dbReference type="AlphaFoldDB" id="A0AAV0Y6K2"/>
<dbReference type="EMBL" id="CARXXK010001285">
    <property type="protein sequence ID" value="CAI6375222.1"/>
    <property type="molecule type" value="Genomic_DNA"/>
</dbReference>
<reference evidence="3 4" key="1">
    <citation type="submission" date="2023-01" db="EMBL/GenBank/DDBJ databases">
        <authorList>
            <person name="Whitehead M."/>
        </authorList>
    </citation>
    <scope>NUCLEOTIDE SEQUENCE [LARGE SCALE GENOMIC DNA]</scope>
</reference>
<feature type="domain" description="Transposable element P transposase-like C-terminal" evidence="2">
    <location>
        <begin position="85"/>
        <end position="180"/>
    </location>
</feature>
<accession>A0AAV0Y6K2</accession>
<keyword evidence="4" id="KW-1185">Reference proteome</keyword>
<dbReference type="InterPro" id="IPR022242">
    <property type="entry name" value="TNP-like_C"/>
</dbReference>
<comment type="caution">
    <text evidence="3">The sequence shown here is derived from an EMBL/GenBank/DDBJ whole genome shotgun (WGS) entry which is preliminary data.</text>
</comment>